<evidence type="ECO:0000256" key="4">
    <source>
        <dbReference type="ARBA" id="ARBA00022801"/>
    </source>
</evidence>
<evidence type="ECO:0000313" key="9">
    <source>
        <dbReference type="Proteomes" id="UP001217089"/>
    </source>
</evidence>
<keyword evidence="4" id="KW-0378">Hydrolase</keyword>
<keyword evidence="5" id="KW-0788">Thiol protease</keyword>
<comment type="caution">
    <text evidence="8">The sequence shown here is derived from an EMBL/GenBank/DDBJ whole genome shotgun (WGS) entry which is preliminary data.</text>
</comment>
<dbReference type="InterPro" id="IPR012462">
    <property type="entry name" value="UFSP1/2_DUB_cat"/>
</dbReference>
<reference evidence="8 9" key="1">
    <citation type="submission" date="2022-12" db="EMBL/GenBank/DDBJ databases">
        <title>Chromosome-level genome of Tegillarca granosa.</title>
        <authorList>
            <person name="Kim J."/>
        </authorList>
    </citation>
    <scope>NUCLEOTIDE SEQUENCE [LARGE SCALE GENOMIC DNA]</scope>
    <source>
        <strain evidence="8">Teg-2019</strain>
        <tissue evidence="8">Adductor muscle</tissue>
    </source>
</reference>
<dbReference type="InterPro" id="IPR049387">
    <property type="entry name" value="UFSP2-like_2nd"/>
</dbReference>
<evidence type="ECO:0000259" key="6">
    <source>
        <dbReference type="Pfam" id="PF07910"/>
    </source>
</evidence>
<dbReference type="Pfam" id="PF20908">
    <property type="entry name" value="UfSP2_N"/>
    <property type="match status" value="1"/>
</dbReference>
<dbReference type="EMBL" id="JARBDR010000923">
    <property type="protein sequence ID" value="KAJ8297443.1"/>
    <property type="molecule type" value="Genomic_DNA"/>
</dbReference>
<evidence type="ECO:0000256" key="2">
    <source>
        <dbReference type="ARBA" id="ARBA00022670"/>
    </source>
</evidence>
<evidence type="ECO:0000259" key="7">
    <source>
        <dbReference type="Pfam" id="PF20908"/>
    </source>
</evidence>
<organism evidence="8 9">
    <name type="scientific">Tegillarca granosa</name>
    <name type="common">Malaysian cockle</name>
    <name type="synonym">Anadara granosa</name>
    <dbReference type="NCBI Taxonomy" id="220873"/>
    <lineage>
        <taxon>Eukaryota</taxon>
        <taxon>Metazoa</taxon>
        <taxon>Spiralia</taxon>
        <taxon>Lophotrochozoa</taxon>
        <taxon>Mollusca</taxon>
        <taxon>Bivalvia</taxon>
        <taxon>Autobranchia</taxon>
        <taxon>Pteriomorphia</taxon>
        <taxon>Arcoida</taxon>
        <taxon>Arcoidea</taxon>
        <taxon>Arcidae</taxon>
        <taxon>Tegillarca</taxon>
    </lineage>
</organism>
<dbReference type="Gene3D" id="3.90.70.130">
    <property type="match status" value="1"/>
</dbReference>
<evidence type="ECO:0000256" key="3">
    <source>
        <dbReference type="ARBA" id="ARBA00022786"/>
    </source>
</evidence>
<keyword evidence="3" id="KW-0833">Ubl conjugation pathway</keyword>
<gene>
    <name evidence="8" type="ORF">KUTeg_023974</name>
</gene>
<evidence type="ECO:0000313" key="8">
    <source>
        <dbReference type="EMBL" id="KAJ8297443.1"/>
    </source>
</evidence>
<keyword evidence="9" id="KW-1185">Reference proteome</keyword>
<dbReference type="Pfam" id="PF07910">
    <property type="entry name" value="Peptidase_C78"/>
    <property type="match status" value="1"/>
</dbReference>
<sequence length="603" mass="68488">MADEDRFHIHRQVLEILKSPKSNVDTTNKGFLLECGRQNVITCVGCSSLDSSKLHKQVEDVRQYLPGGIDICGLFYSVNSKPDIESISKELKRLQVCQLLSNSESIVVCVYQDNVTSISNGDFYVCNKEYDIKQAVVTITDEDFLDNKQLLRTRCLLPLSIDIGQIDSWKTSFASEIETVYESVESDSSFFHLSNSNVIISVDRVSGIAENLDCNSLQDYIDDDDGFTKKKTRKSTKHSKMEYLDFSLYFQISGEKACQQIPSCSPVISQKQDDFRTVDMTVELDVLSVVSQDTPVVELAKVMSASVCNQLNAVRTCVLRHSTDHTFYTPEAFHFRPHKRQIIYTIMYPRNVTDEKLVERRRELHNMLCLPLDKPVFKRSNKVMFPEDITRYGYLINPHIGLPASGVKDGTVALVDGLYSYHHYMQDRFDDNKWGCAYRSLQTLVSWFRLQGYTDKPIPSHKEIQQALVDVGDKEPKFVGSRQWIGSMEVSYCLDHLIGITSKIMFVNNGGEMSTKGRELVNHFQTQGTPIMIGGGVLAHTILGVDFNDVTGDLKFLILDPHYTGSEDLKVIQDKGWCGWKGLDFWDKTAHYNLCMPQKPKAI</sequence>
<feature type="domain" description="UFSP1/2/DUB catalytic" evidence="6">
    <location>
        <begin position="411"/>
        <end position="595"/>
    </location>
</feature>
<protein>
    <recommendedName>
        <fullName evidence="10">Ufm1-specific protease 2</fullName>
    </recommendedName>
</protein>
<comment type="similarity">
    <text evidence="1">Belongs to the peptidase C78 family.</text>
</comment>
<evidence type="ECO:0000256" key="5">
    <source>
        <dbReference type="ARBA" id="ARBA00022807"/>
    </source>
</evidence>
<dbReference type="PANTHER" id="PTHR48153">
    <property type="entry name" value="UFM1-SPECIFIC PROTEASE 2"/>
    <property type="match status" value="1"/>
</dbReference>
<feature type="domain" description="UFSP2 second" evidence="7">
    <location>
        <begin position="176"/>
        <end position="388"/>
    </location>
</feature>
<keyword evidence="2" id="KW-0645">Protease</keyword>
<dbReference type="PANTHER" id="PTHR48153:SF2">
    <property type="entry name" value="UFM1-SPECIFIC PROTEASE 2"/>
    <property type="match status" value="1"/>
</dbReference>
<name>A0ABQ9DW01_TEGGR</name>
<dbReference type="Proteomes" id="UP001217089">
    <property type="component" value="Unassembled WGS sequence"/>
</dbReference>
<accession>A0ABQ9DW01</accession>
<evidence type="ECO:0008006" key="10">
    <source>
        <dbReference type="Google" id="ProtNLM"/>
    </source>
</evidence>
<proteinExistence type="inferred from homology"/>
<evidence type="ECO:0000256" key="1">
    <source>
        <dbReference type="ARBA" id="ARBA00008552"/>
    </source>
</evidence>